<evidence type="ECO:0000256" key="3">
    <source>
        <dbReference type="ARBA" id="ARBA00022679"/>
    </source>
</evidence>
<evidence type="ECO:0000256" key="2">
    <source>
        <dbReference type="ARBA" id="ARBA00022553"/>
    </source>
</evidence>
<dbReference type="Pfam" id="PF02801">
    <property type="entry name" value="Ketoacyl-synt_C"/>
    <property type="match status" value="1"/>
</dbReference>
<comment type="caution">
    <text evidence="11">The sequence shown here is derived from an EMBL/GenBank/DDBJ whole genome shotgun (WGS) entry which is preliminary data.</text>
</comment>
<dbReference type="PROSITE" id="PS00012">
    <property type="entry name" value="PHOSPHOPANTETHEINE"/>
    <property type="match status" value="1"/>
</dbReference>
<dbReference type="InterPro" id="IPR016035">
    <property type="entry name" value="Acyl_Trfase/lysoPLipase"/>
</dbReference>
<keyword evidence="4" id="KW-0511">Multifunctional enzyme</keyword>
<dbReference type="Pfam" id="PF00550">
    <property type="entry name" value="PP-binding"/>
    <property type="match status" value="1"/>
</dbReference>
<evidence type="ECO:0000259" key="9">
    <source>
        <dbReference type="PROSITE" id="PS52004"/>
    </source>
</evidence>
<dbReference type="PROSITE" id="PS52004">
    <property type="entry name" value="KS3_2"/>
    <property type="match status" value="1"/>
</dbReference>
<feature type="domain" description="Ketosynthase family 3 (KS3)" evidence="9">
    <location>
        <begin position="531"/>
        <end position="956"/>
    </location>
</feature>
<dbReference type="InterPro" id="IPR050444">
    <property type="entry name" value="Polyketide_Synthase"/>
</dbReference>
<feature type="non-terminal residue" evidence="11">
    <location>
        <position position="1"/>
    </location>
</feature>
<dbReference type="SUPFAM" id="SSF52151">
    <property type="entry name" value="FabD/lysophospholipase-like"/>
    <property type="match status" value="1"/>
</dbReference>
<dbReference type="InterPro" id="IPR009081">
    <property type="entry name" value="PP-bd_ACP"/>
</dbReference>
<dbReference type="Pfam" id="PF08242">
    <property type="entry name" value="Methyltransf_12"/>
    <property type="match status" value="1"/>
</dbReference>
<name>A0ABY2HC68_9HYPO</name>
<dbReference type="Pfam" id="PF00698">
    <property type="entry name" value="Acyl_transf_1"/>
    <property type="match status" value="1"/>
</dbReference>
<dbReference type="InterPro" id="IPR032088">
    <property type="entry name" value="SAT"/>
</dbReference>
<feature type="domain" description="Carrier" evidence="8">
    <location>
        <begin position="1826"/>
        <end position="1900"/>
    </location>
</feature>
<feature type="region of interest" description="Disordered" evidence="7">
    <location>
        <begin position="1905"/>
        <end position="1934"/>
    </location>
</feature>
<dbReference type="Gene3D" id="3.40.366.10">
    <property type="entry name" value="Malonyl-Coenzyme A Acyl Carrier Protein, domain 2"/>
    <property type="match status" value="2"/>
</dbReference>
<keyword evidence="12" id="KW-1185">Reference proteome</keyword>
<gene>
    <name evidence="11" type="ORF">CCMA1212_002670</name>
</gene>
<dbReference type="InterPro" id="IPR041068">
    <property type="entry name" value="HTH_51"/>
</dbReference>
<dbReference type="PANTHER" id="PTHR45681">
    <property type="entry name" value="POLYKETIDE SYNTHASE 44-RELATED"/>
    <property type="match status" value="1"/>
</dbReference>
<dbReference type="InterPro" id="IPR036736">
    <property type="entry name" value="ACP-like_sf"/>
</dbReference>
<dbReference type="SUPFAM" id="SSF51735">
    <property type="entry name" value="NAD(P)-binding Rossmann-fold domains"/>
    <property type="match status" value="1"/>
</dbReference>
<dbReference type="InterPro" id="IPR016039">
    <property type="entry name" value="Thiolase-like"/>
</dbReference>
<feature type="region of interest" description="N-terminal hotdog fold" evidence="6">
    <location>
        <begin position="1449"/>
        <end position="1579"/>
    </location>
</feature>
<evidence type="ECO:0000256" key="4">
    <source>
        <dbReference type="ARBA" id="ARBA00023268"/>
    </source>
</evidence>
<dbReference type="Proteomes" id="UP001642720">
    <property type="component" value="Unassembled WGS sequence"/>
</dbReference>
<dbReference type="PROSITE" id="PS50075">
    <property type="entry name" value="CARRIER"/>
    <property type="match status" value="1"/>
</dbReference>
<dbReference type="InterPro" id="IPR018201">
    <property type="entry name" value="Ketoacyl_synth_AS"/>
</dbReference>
<accession>A0ABY2HC68</accession>
<dbReference type="CDD" id="cd02440">
    <property type="entry name" value="AdoMet_MTases"/>
    <property type="match status" value="1"/>
</dbReference>
<evidence type="ECO:0000313" key="11">
    <source>
        <dbReference type="EMBL" id="TFB04980.1"/>
    </source>
</evidence>
<dbReference type="PANTHER" id="PTHR45681:SF6">
    <property type="entry name" value="POLYKETIDE SYNTHASE 37"/>
    <property type="match status" value="1"/>
</dbReference>
<evidence type="ECO:0000259" key="8">
    <source>
        <dbReference type="PROSITE" id="PS50075"/>
    </source>
</evidence>
<dbReference type="Pfam" id="PF07993">
    <property type="entry name" value="NAD_binding_4"/>
    <property type="match status" value="1"/>
</dbReference>
<dbReference type="InterPro" id="IPR013120">
    <property type="entry name" value="FAR_NAD-bd"/>
</dbReference>
<evidence type="ECO:0000256" key="5">
    <source>
        <dbReference type="ARBA" id="ARBA00023315"/>
    </source>
</evidence>
<evidence type="ECO:0000313" key="12">
    <source>
        <dbReference type="Proteomes" id="UP001642720"/>
    </source>
</evidence>
<dbReference type="SUPFAM" id="SSF55048">
    <property type="entry name" value="Probable ACP-binding domain of malonyl-CoA ACP transacylase"/>
    <property type="match status" value="1"/>
</dbReference>
<dbReference type="InterPro" id="IPR014031">
    <property type="entry name" value="Ketoacyl_synth_C"/>
</dbReference>
<keyword evidence="1" id="KW-0596">Phosphopantetheine</keyword>
<dbReference type="RefSeq" id="XP_073561181.1">
    <property type="nucleotide sequence ID" value="XM_073700047.1"/>
</dbReference>
<dbReference type="InterPro" id="IPR049900">
    <property type="entry name" value="PKS_mFAS_DH"/>
</dbReference>
<dbReference type="InterPro" id="IPR029063">
    <property type="entry name" value="SAM-dependent_MTases_sf"/>
</dbReference>
<proteinExistence type="predicted"/>
<dbReference type="Gene3D" id="1.10.1200.10">
    <property type="entry name" value="ACP-like"/>
    <property type="match status" value="1"/>
</dbReference>
<keyword evidence="3" id="KW-0808">Transferase</keyword>
<feature type="region of interest" description="Disordered" evidence="7">
    <location>
        <begin position="50"/>
        <end position="84"/>
    </location>
</feature>
<sequence length="2776" mass="304515">SRLEERSWSRYLTYVTRLLPSLASAPSAASTRLAMANIVYGSDSFEETKALAGGGRRNSDVSNQKGRERSKKSPPWQSPKKSSSVIRIGVSQLRNTKLTVVTEDRNLELHVSSIRETSSSNDGGGQLSQKRIILIRHTAQTIMAASSTRTLLMFGPGAMALNETYFTSILSFISTDSASQWALSAVRDIESHWPSLCEAIPKLQHIPGIDHAQKLAEWLRTGTLTPGSTIAKLPNAILGPLVVIAQLVEYLRHVDSLSDSGLRGGEGFQVPSASNAETVGCCLGVFSALVVSSSSSWAQFCHNASAVVRIVFVLGALSDAQDETDASGPSVSLIAFWRGGQSLSDLNKALERFSEAYISVLYDENRVTVTASTRSVAALKNHLQTVGITANGTEFHGRFHAAQLYKAELEAFLVYCKRFPTFQLPDASCIVVPTRVNSEDVVTSQESLLEISCRAFLVSQFDWIKTFRSAVSSTVQNRASRIIEFGPERCVPPTLLRRLNSQVTHFDFEQSIKRTKASQSHDQELPDGVAENDIAVIGMACKVAGADDVNEYWELLLQGKSQHRELIPNDRFVMETPFRPFEAGDDKKKWFGNFIGDHDAFDHKFFKKSPREALHMDPQQRLMLQAAYQAVAQSGYYNVNMNVHGPTKVGCYIGVVANDYENNISHTTPIAFSATGALRSYIAGKVSHFFGWTGPAMTVDTACSASTVALDLACKAILSGECSAALVGGTNFYSTPMFFQNLAAGSFLSTTGQCKPFDAKADGYCRGEAVGTVFLKKLSQAVADGDQVLGVISATAINQNRNETPIFVPNSPSLTNVFRTAIEKSGLDAKDISVVEAHGTGTPVGDPVEYDSIRQVFGGAVRAGQDALQVGSVKGLIGHTEGASGVVALIKILLMLQRGQIPPQASFDSINPSIKYSASDNLEITKTPLPWKQEFKAALINNYGAAGSNASVIIKQRPAQLLKRPLPVVDGDTEALLSKDGAGDAHKVPFFISGLDEKAILAYAQKLRQFVDSQDSLEIPDLAFSINRQSNWSLGRGSVLTSSSIAELDEKLASIETFPIRSSPPPVILCFGGQVSTFVGLDYQLFEKSAILRRHLDQCDEVCKSIGAGSIYPRIFQSDPIDDPSILQPLLFSMQYSCAMSWIDCGIAPVKLVGHSFGELTALCISGVLSLQDGLKLVYGRSKVIKESWGAEKGSMLAVEADLEELESLLTTVDASLQKGRATIACFNGPRSFTVAGSTAAIDAVQQAISNHQPALKHKRLNVTNAFHSVLVEQLKPDLEALGRQLTFALPRIALERATRSRQDNKLSASYVADHMREPVYFHHAVERIAKEYPEAIWLEAGSNSTITTMASKALGLPKASTFQPVNVTNNSKALSQLADVTVNLWKAGLRVSFWPHSRAQTYEYKHIILPPYQFEKHRQWLEFKPPQAQKVVVQTITSTEAGNGTLQQQPLGLYMLLDRGVDKYRFRVNTAAAQFVDAMSYYAVGKTQTCPATFELDLAVQALLSIHPELGDTSRLDPQIYNMVNPKNIHDASRELFVLFERLGQDENSWDFKITSKGKDDGESLHMSGQLHFQAADDARSRLEFGRLDRFITHDRCLQVLESSGRSDEVIQGQTIYSVLSSSDVHYGQRLRGLQRLVGRSNESAGRVVRRRSGKSFVDFALGEVFTQVGSIWANCLAQHLRNTRNKSIYVATGVEQWSKSSNVLNKFNQGFYDNDPEIEWHVLAQHKRNTSDDSFTTDIFVFEAASGDLEEVILGIRYAPVPLDQLLSGSTTTTAAVPVANGYVPLTTPFVPVPSTTKQTSVPHPQEVIKKPAPAAAPKRDIKEELWLRLRPVLADISGLEPEEIQPTDALADIGIDSLMGMEMAREVETTFNCTVEQSELLSIVDVPGILKFLQSALGDEDVHDSSESMSTASSDANVHSPPTSGSEMASPNLKASYGSSYGSSSDLPASAVLEAFGESSAKTDQFLKTHGCAGYLDGVSQKQTRLCLVLTSAAFKQLGCDLEAAKPGEVLQPVPFVERHGRFHQYLYSMLEETRIINIDGDVMTRTAIPLPSQSADAILQDLMRRHADNGSSHQLAYNVGSRMADVLSGKADGPQLIFGDAKNRELVASFYGELPFNKLYFELMADFLTRLATKLKLSSSQNGTPTLKILEMGAGTGGTTKVLLPVLAKLGIPLEYTFTDLSPSLVAQAKRRFKEYPFMKFAVHDIEQPPSDPELIGSQHVVIASNAVHATHSLSDSARNIRKFLRPDGFLMLLEMMRTLHWVDVVWGTLEGWWLFDDGRTHAIVNEQRWEKELLASGFKHVRWTDGKLPEVHVQRVIIALAGDGDGDLSKVPALTSPRLEEEDDHGSKVDGEERKRVASAYVESTIRDFAIPSYTGPILNTASGAGASVLVTGATGSLGSHLVAHIAGLPSVGTIYCLNRPRPGKKGQEDQSRDPLSRLMEVLASKSIELSDAEVSKLRVFETELPLPQFGLNESQYEQLLNNVTHIVHSAFPVNGLRSLKQNEPQFTLMRNLVDLAAGVSARRPAEFKFTFQFISSLSAVGMYPKVRGEQRVPEQQWDVDSALPNGYGEAKVICERVLLETLGQHPDRFRAMTVRLGQLSGSMKTGYWNHMEMLSFLFKSAQTLRALPDVDGAVSWLHLEDASASLADLLLRDAPTCHAVYHLDNPVPRDWKDVIPVLADALDIPRSHIVPFEEWLRRVRAYPGEDPWDNPSAKAMDFFEHKFKHMSCGGVTMATDNAMEHSETLRAVRPVSDELVRKYIQAWKDSGFLR</sequence>
<dbReference type="Gene3D" id="3.40.50.720">
    <property type="entry name" value="NAD(P)-binding Rossmann-like Domain"/>
    <property type="match status" value="1"/>
</dbReference>
<dbReference type="Gene3D" id="3.40.50.150">
    <property type="entry name" value="Vaccinia Virus protein VP39"/>
    <property type="match status" value="1"/>
</dbReference>
<evidence type="ECO:0000256" key="6">
    <source>
        <dbReference type="PROSITE-ProRule" id="PRU01363"/>
    </source>
</evidence>
<dbReference type="PROSITE" id="PS52019">
    <property type="entry name" value="PKS_MFAS_DH"/>
    <property type="match status" value="1"/>
</dbReference>
<dbReference type="InterPro" id="IPR006162">
    <property type="entry name" value="Ppantetheine_attach_site"/>
</dbReference>
<evidence type="ECO:0000256" key="7">
    <source>
        <dbReference type="SAM" id="MobiDB-lite"/>
    </source>
</evidence>
<feature type="compositionally biased region" description="Polar residues" evidence="7">
    <location>
        <begin position="1918"/>
        <end position="1932"/>
    </location>
</feature>
<evidence type="ECO:0000259" key="10">
    <source>
        <dbReference type="PROSITE" id="PS52019"/>
    </source>
</evidence>
<dbReference type="SMART" id="SM00827">
    <property type="entry name" value="PKS_AT"/>
    <property type="match status" value="1"/>
</dbReference>
<protein>
    <submittedName>
        <fullName evidence="11">Iterative polyketide synthase CazM</fullName>
    </submittedName>
</protein>
<feature type="region of interest" description="Disordered" evidence="7">
    <location>
        <begin position="2334"/>
        <end position="2357"/>
    </location>
</feature>
<reference evidence="11 12" key="1">
    <citation type="submission" date="2018-01" db="EMBL/GenBank/DDBJ databases">
        <title>Genome characterization of the sugarcane-associated fungus Trichoderma ghanense CCMA-1212 and their application in lignocelulose bioconversion.</title>
        <authorList>
            <person name="Steindorff A.S."/>
            <person name="Mendes T.D."/>
            <person name="Vilela E.S.D."/>
            <person name="Rodrigues D.S."/>
            <person name="Formighieri E.F."/>
            <person name="Melo I.S."/>
            <person name="Favaro L.C.L."/>
        </authorList>
    </citation>
    <scope>NUCLEOTIDE SEQUENCE [LARGE SCALE GENOMIC DNA]</scope>
    <source>
        <strain evidence="11 12">CCMA-1212</strain>
    </source>
</reference>
<dbReference type="Gene3D" id="3.40.47.10">
    <property type="match status" value="1"/>
</dbReference>
<dbReference type="InterPro" id="IPR016036">
    <property type="entry name" value="Malonyl_transacylase_ACP-bd"/>
</dbReference>
<comment type="caution">
    <text evidence="6">Lacks conserved residue(s) required for the propagation of feature annotation.</text>
</comment>
<dbReference type="Pfam" id="PF18558">
    <property type="entry name" value="HTH_51"/>
    <property type="match status" value="1"/>
</dbReference>
<evidence type="ECO:0000256" key="1">
    <source>
        <dbReference type="ARBA" id="ARBA00022450"/>
    </source>
</evidence>
<dbReference type="SUPFAM" id="SSF47336">
    <property type="entry name" value="ACP-like"/>
    <property type="match status" value="1"/>
</dbReference>
<dbReference type="InterPro" id="IPR042104">
    <property type="entry name" value="PKS_dehydratase_sf"/>
</dbReference>
<dbReference type="InterPro" id="IPR036291">
    <property type="entry name" value="NAD(P)-bd_dom_sf"/>
</dbReference>
<feature type="domain" description="PKS/mFAS DH" evidence="10">
    <location>
        <begin position="1449"/>
        <end position="1769"/>
    </location>
</feature>
<dbReference type="InterPro" id="IPR014043">
    <property type="entry name" value="Acyl_transferase_dom"/>
</dbReference>
<dbReference type="InterPro" id="IPR020841">
    <property type="entry name" value="PKS_Beta-ketoAc_synthase_dom"/>
</dbReference>
<feature type="compositionally biased region" description="Low complexity" evidence="7">
    <location>
        <begin position="73"/>
        <end position="84"/>
    </location>
</feature>
<dbReference type="Pfam" id="PF00109">
    <property type="entry name" value="ketoacyl-synt"/>
    <property type="match status" value="1"/>
</dbReference>
<dbReference type="InterPro" id="IPR001227">
    <property type="entry name" value="Ac_transferase_dom_sf"/>
</dbReference>
<dbReference type="InterPro" id="IPR013217">
    <property type="entry name" value="Methyltransf_12"/>
</dbReference>
<dbReference type="PROSITE" id="PS00606">
    <property type="entry name" value="KS3_1"/>
    <property type="match status" value="1"/>
</dbReference>
<dbReference type="GeneID" id="300574497"/>
<feature type="region of interest" description="C-terminal hotdog fold" evidence="6">
    <location>
        <begin position="1606"/>
        <end position="1769"/>
    </location>
</feature>
<dbReference type="SMART" id="SM00825">
    <property type="entry name" value="PKS_KS"/>
    <property type="match status" value="1"/>
</dbReference>
<dbReference type="CDD" id="cd00833">
    <property type="entry name" value="PKS"/>
    <property type="match status" value="1"/>
</dbReference>
<dbReference type="Gene3D" id="3.30.70.3290">
    <property type="match status" value="1"/>
</dbReference>
<dbReference type="SUPFAM" id="SSF53335">
    <property type="entry name" value="S-adenosyl-L-methionine-dependent methyltransferases"/>
    <property type="match status" value="1"/>
</dbReference>
<dbReference type="Gene3D" id="3.10.129.110">
    <property type="entry name" value="Polyketide synthase dehydratase"/>
    <property type="match status" value="1"/>
</dbReference>
<dbReference type="EMBL" id="PPTA01000003">
    <property type="protein sequence ID" value="TFB04980.1"/>
    <property type="molecule type" value="Genomic_DNA"/>
</dbReference>
<keyword evidence="5" id="KW-0012">Acyltransferase</keyword>
<keyword evidence="2" id="KW-0597">Phosphoprotein</keyword>
<dbReference type="Pfam" id="PF16073">
    <property type="entry name" value="SAT"/>
    <property type="match status" value="1"/>
</dbReference>
<dbReference type="SUPFAM" id="SSF53901">
    <property type="entry name" value="Thiolase-like"/>
    <property type="match status" value="1"/>
</dbReference>
<dbReference type="InterPro" id="IPR014030">
    <property type="entry name" value="Ketoacyl_synth_N"/>
</dbReference>
<organism evidence="11 12">
    <name type="scientific">Trichoderma ghanense</name>
    <dbReference type="NCBI Taxonomy" id="65468"/>
    <lineage>
        <taxon>Eukaryota</taxon>
        <taxon>Fungi</taxon>
        <taxon>Dikarya</taxon>
        <taxon>Ascomycota</taxon>
        <taxon>Pezizomycotina</taxon>
        <taxon>Sordariomycetes</taxon>
        <taxon>Hypocreomycetidae</taxon>
        <taxon>Hypocreales</taxon>
        <taxon>Hypocreaceae</taxon>
        <taxon>Trichoderma</taxon>
    </lineage>
</organism>